<evidence type="ECO:0000313" key="4">
    <source>
        <dbReference type="EMBL" id="ANO53298.1"/>
    </source>
</evidence>
<keyword evidence="1" id="KW-0378">Hydrolase</keyword>
<evidence type="ECO:0000256" key="2">
    <source>
        <dbReference type="ARBA" id="ARBA00022825"/>
    </source>
</evidence>
<evidence type="ECO:0000259" key="3">
    <source>
        <dbReference type="Pfam" id="PF00326"/>
    </source>
</evidence>
<dbReference type="GO" id="GO:0004252">
    <property type="term" value="F:serine-type endopeptidase activity"/>
    <property type="evidence" value="ECO:0007669"/>
    <property type="project" value="TreeGrafter"/>
</dbReference>
<feature type="domain" description="Peptidase S9 prolyl oligopeptidase catalytic" evidence="3">
    <location>
        <begin position="439"/>
        <end position="641"/>
    </location>
</feature>
<dbReference type="SUPFAM" id="SSF53474">
    <property type="entry name" value="alpha/beta-Hydrolases"/>
    <property type="match status" value="1"/>
</dbReference>
<dbReference type="Gene3D" id="3.40.50.1820">
    <property type="entry name" value="alpha/beta hydrolase"/>
    <property type="match status" value="1"/>
</dbReference>
<proteinExistence type="predicted"/>
<dbReference type="InterPro" id="IPR011659">
    <property type="entry name" value="WD40"/>
</dbReference>
<dbReference type="EMBL" id="CP016268">
    <property type="protein sequence ID" value="ANO53298.1"/>
    <property type="molecule type" value="Genomic_DNA"/>
</dbReference>
<dbReference type="KEGG" id="woc:BA177_15295"/>
<evidence type="ECO:0000256" key="1">
    <source>
        <dbReference type="ARBA" id="ARBA00022801"/>
    </source>
</evidence>
<dbReference type="PANTHER" id="PTHR42776:SF27">
    <property type="entry name" value="DIPEPTIDYL PEPTIDASE FAMILY MEMBER 6"/>
    <property type="match status" value="1"/>
</dbReference>
<sequence>MTIDDILALTHVSDPVISPDGAWVAYVVEQVDGEKDEKVTSLRMVSADGSETVQLTSTDRSVSKPAWSPDGRYISYLAGKAGDEDAKPQVWTLDRRGGEPQAYTNVTQGVSDYGWAPDSERMWLLIKDQSAAELEAARAKEAGEDPKPMPWVIDRLQFKRDGVDYLDRSRVHLYVINERNGTPLQLTFGDYDDSQPSWRPDGREIAFVSNRTGDPDSSDNSDIWLVAATGDQPQRDARQLTRNPGADYAPAWSSDGRQLAYVTVIEPELIWYATNHLAVIPARGGNPRVLTADLDRNVSGPRFTADDKGIYFVVEDSAEQHLALYELDSNAISRPIQGQLSVGRFDINRAGDIAVTVTSPHMPDEVFLLQGNEQRRLTHSNESVLNAVRLAEVQNVTFPSKDGTEIEGFIFTPPDYNARRRYPTILRIHGGPVSQYDFSFNAEAQLFAANGYVVVIANPRGSSGYGQDFSAALWANWGNPDFADVLAAVDYSIEKGYSDPDRLGVGGWSYGGILTNYVITKSNRFKGAITGASEVLYVANYGHDHYQHEWEKELGLPWENREAWEAISPFNDVDKVTTPTLIMGGKEDWNVPIANSEQLYQALKRRGIDTELVVYPDESHGIARPSFIRDRYQRYLDWYDSRVRGK</sequence>
<protein>
    <submittedName>
        <fullName evidence="4">Peptidase S9</fullName>
    </submittedName>
</protein>
<organism evidence="4 5">
    <name type="scientific">Woeseia oceani</name>
    <dbReference type="NCBI Taxonomy" id="1548547"/>
    <lineage>
        <taxon>Bacteria</taxon>
        <taxon>Pseudomonadati</taxon>
        <taxon>Pseudomonadota</taxon>
        <taxon>Gammaproteobacteria</taxon>
        <taxon>Woeseiales</taxon>
        <taxon>Woeseiaceae</taxon>
        <taxon>Woeseia</taxon>
    </lineage>
</organism>
<gene>
    <name evidence="4" type="ORF">BA177_15295</name>
</gene>
<dbReference type="Gene3D" id="2.120.10.30">
    <property type="entry name" value="TolB, C-terminal domain"/>
    <property type="match status" value="2"/>
</dbReference>
<name>A0A193LLK4_9GAMM</name>
<dbReference type="STRING" id="1548547.BA177_15295"/>
<dbReference type="GO" id="GO:0006508">
    <property type="term" value="P:proteolysis"/>
    <property type="evidence" value="ECO:0007669"/>
    <property type="project" value="InterPro"/>
</dbReference>
<dbReference type="InterPro" id="IPR001375">
    <property type="entry name" value="Peptidase_S9_cat"/>
</dbReference>
<keyword evidence="2" id="KW-0645">Protease</keyword>
<keyword evidence="2" id="KW-0720">Serine protease</keyword>
<dbReference type="PANTHER" id="PTHR42776">
    <property type="entry name" value="SERINE PEPTIDASE S9 FAMILY MEMBER"/>
    <property type="match status" value="1"/>
</dbReference>
<dbReference type="Pfam" id="PF07676">
    <property type="entry name" value="PD40"/>
    <property type="match status" value="3"/>
</dbReference>
<dbReference type="InterPro" id="IPR029058">
    <property type="entry name" value="AB_hydrolase_fold"/>
</dbReference>
<dbReference type="Proteomes" id="UP000092695">
    <property type="component" value="Chromosome"/>
</dbReference>
<dbReference type="SUPFAM" id="SSF82171">
    <property type="entry name" value="DPP6 N-terminal domain-like"/>
    <property type="match status" value="1"/>
</dbReference>
<keyword evidence="5" id="KW-1185">Reference proteome</keyword>
<dbReference type="Pfam" id="PF00326">
    <property type="entry name" value="Peptidase_S9"/>
    <property type="match status" value="1"/>
</dbReference>
<evidence type="ECO:0000313" key="5">
    <source>
        <dbReference type="Proteomes" id="UP000092695"/>
    </source>
</evidence>
<dbReference type="AlphaFoldDB" id="A0A193LLK4"/>
<dbReference type="InterPro" id="IPR011042">
    <property type="entry name" value="6-blade_b-propeller_TolB-like"/>
</dbReference>
<reference evidence="4 5" key="1">
    <citation type="submission" date="2016-06" db="EMBL/GenBank/DDBJ databases">
        <title>Complete genome sequence of a deep-branching marine Gamma Proteobacterium Woeseia oceani type strain XK5.</title>
        <authorList>
            <person name="Mu D."/>
            <person name="Du Z."/>
        </authorList>
    </citation>
    <scope>NUCLEOTIDE SEQUENCE [LARGE SCALE GENOMIC DNA]</scope>
    <source>
        <strain evidence="4 5">XK5</strain>
    </source>
</reference>
<accession>A0A193LLK4</accession>